<protein>
    <submittedName>
        <fullName evidence="1">Uncharacterized protein</fullName>
    </submittedName>
</protein>
<name>A0ACC0YJE6_9ROSI</name>
<evidence type="ECO:0000313" key="1">
    <source>
        <dbReference type="EMBL" id="KAJ0038135.1"/>
    </source>
</evidence>
<gene>
    <name evidence="1" type="ORF">Pint_22149</name>
</gene>
<accession>A0ACC0YJE6</accession>
<dbReference type="Proteomes" id="UP001163603">
    <property type="component" value="Chromosome 6"/>
</dbReference>
<dbReference type="EMBL" id="CM047741">
    <property type="protein sequence ID" value="KAJ0038135.1"/>
    <property type="molecule type" value="Genomic_DNA"/>
</dbReference>
<sequence length="237" mass="27283">MRREGSLLPFSNFLVSVLIFLFITEIQARKLQQKCPSCGEINNIKCPCRLKGDPAKCGHPNFKLSCQSDKTILEFRSGKYYVKGISHKENTISVVDVNLASGACRLPYGSLSDIHKQFSYDVKFRLEIDSNYSYATIFWCPQKINDPLLTRIPCLSENQFYSYVTVYYPEYQYKVCSLNAVTPIYWPYELFGNKTDHYETISKSLQSGSILHGPLSAWLSSPWWYVLGRGRDNSMWT</sequence>
<reference evidence="2" key="1">
    <citation type="journal article" date="2023" name="G3 (Bethesda)">
        <title>Genome assembly and association tests identify interacting loci associated with vigor, precocity, and sex in interspecific pistachio rootstocks.</title>
        <authorList>
            <person name="Palmer W."/>
            <person name="Jacygrad E."/>
            <person name="Sagayaradj S."/>
            <person name="Cavanaugh K."/>
            <person name="Han R."/>
            <person name="Bertier L."/>
            <person name="Beede B."/>
            <person name="Kafkas S."/>
            <person name="Golino D."/>
            <person name="Preece J."/>
            <person name="Michelmore R."/>
        </authorList>
    </citation>
    <scope>NUCLEOTIDE SEQUENCE [LARGE SCALE GENOMIC DNA]</scope>
</reference>
<organism evidence="1 2">
    <name type="scientific">Pistacia integerrima</name>
    <dbReference type="NCBI Taxonomy" id="434235"/>
    <lineage>
        <taxon>Eukaryota</taxon>
        <taxon>Viridiplantae</taxon>
        <taxon>Streptophyta</taxon>
        <taxon>Embryophyta</taxon>
        <taxon>Tracheophyta</taxon>
        <taxon>Spermatophyta</taxon>
        <taxon>Magnoliopsida</taxon>
        <taxon>eudicotyledons</taxon>
        <taxon>Gunneridae</taxon>
        <taxon>Pentapetalae</taxon>
        <taxon>rosids</taxon>
        <taxon>malvids</taxon>
        <taxon>Sapindales</taxon>
        <taxon>Anacardiaceae</taxon>
        <taxon>Pistacia</taxon>
    </lineage>
</organism>
<proteinExistence type="predicted"/>
<evidence type="ECO:0000313" key="2">
    <source>
        <dbReference type="Proteomes" id="UP001163603"/>
    </source>
</evidence>
<keyword evidence="2" id="KW-1185">Reference proteome</keyword>
<comment type="caution">
    <text evidence="1">The sequence shown here is derived from an EMBL/GenBank/DDBJ whole genome shotgun (WGS) entry which is preliminary data.</text>
</comment>